<evidence type="ECO:0000313" key="4">
    <source>
        <dbReference type="Proteomes" id="UP000193925"/>
    </source>
</evidence>
<reference evidence="2" key="2">
    <citation type="submission" date="2014-07" db="EMBL/GenBank/DDBJ databases">
        <title>Initial genome analysis of the psychrotolerant acidophile Acidithiobacillus ferrivorans CF27: insights into iron and sulfur oxidation pathways and into biofilm formation.</title>
        <authorList>
            <person name="Talla E."/>
            <person name="Hedrich S."/>
            <person name="Mangenot S."/>
            <person name="Ji B."/>
            <person name="Johnson D.B."/>
            <person name="Barbe V."/>
            <person name="Bonnefoy V."/>
        </authorList>
    </citation>
    <scope>NUCLEOTIDE SEQUENCE [LARGE SCALE GENOMIC DNA]</scope>
    <source>
        <strain evidence="2">CF27</strain>
    </source>
</reference>
<keyword evidence="1" id="KW-0547">Nucleotide-binding</keyword>
<comment type="pathway">
    <text evidence="1">Cell wall biogenesis; peptidoglycan recycling.</text>
</comment>
<gene>
    <name evidence="1 2" type="primary">anmK</name>
    <name evidence="2" type="ORF">AFERRI_100123</name>
    <name evidence="3" type="ORF">AFERRI_50093</name>
</gene>
<organism evidence="2">
    <name type="scientific">Acidithiobacillus ferrivorans</name>
    <dbReference type="NCBI Taxonomy" id="160808"/>
    <lineage>
        <taxon>Bacteria</taxon>
        <taxon>Pseudomonadati</taxon>
        <taxon>Pseudomonadota</taxon>
        <taxon>Acidithiobacillia</taxon>
        <taxon>Acidithiobacillales</taxon>
        <taxon>Acidithiobacillaceae</taxon>
        <taxon>Acidithiobacillus</taxon>
    </lineage>
</organism>
<comment type="pathway">
    <text evidence="1">Amino-sugar metabolism; 1,6-anhydro-N-acetylmuramate degradation.</text>
</comment>
<dbReference type="Proteomes" id="UP000193925">
    <property type="component" value="Chromosome AFERRI"/>
</dbReference>
<dbReference type="HAMAP" id="MF_01270">
    <property type="entry name" value="AnhMurNAc_kinase"/>
    <property type="match status" value="1"/>
</dbReference>
<dbReference type="SUPFAM" id="SSF53067">
    <property type="entry name" value="Actin-like ATPase domain"/>
    <property type="match status" value="1"/>
</dbReference>
<keyword evidence="1 2" id="KW-0808">Transferase</keyword>
<dbReference type="GO" id="GO:0016301">
    <property type="term" value="F:kinase activity"/>
    <property type="evidence" value="ECO:0007669"/>
    <property type="project" value="UniProtKB-KW"/>
</dbReference>
<dbReference type="GO" id="GO:0009254">
    <property type="term" value="P:peptidoglycan turnover"/>
    <property type="evidence" value="ECO:0007669"/>
    <property type="project" value="UniProtKB-UniRule"/>
</dbReference>
<dbReference type="GO" id="GO:0006040">
    <property type="term" value="P:amino sugar metabolic process"/>
    <property type="evidence" value="ECO:0007669"/>
    <property type="project" value="InterPro"/>
</dbReference>
<dbReference type="PANTHER" id="PTHR30605">
    <property type="entry name" value="ANHYDRO-N-ACETYLMURAMIC ACID KINASE"/>
    <property type="match status" value="1"/>
</dbReference>
<comment type="function">
    <text evidence="1">Catalyzes the specific phosphorylation of 1,6-anhydro-N-acetylmuramic acid (anhMurNAc) with the simultaneous cleavage of the 1,6-anhydro ring, generating MurNAc-6-P. Is required for the utilization of anhMurNAc either imported from the medium or derived from its own cell wall murein, and thus plays a role in cell wall recycling.</text>
</comment>
<dbReference type="Gene3D" id="3.30.420.40">
    <property type="match status" value="2"/>
</dbReference>
<dbReference type="EMBL" id="LT841305">
    <property type="protein sequence ID" value="SMH66892.1"/>
    <property type="molecule type" value="Genomic_DNA"/>
</dbReference>
<dbReference type="UniPathway" id="UPA00544"/>
<keyword evidence="4" id="KW-1185">Reference proteome</keyword>
<accession>A0A060UPE9</accession>
<keyword evidence="1 2" id="KW-0418">Kinase</keyword>
<dbReference type="UniPathway" id="UPA00343"/>
<keyword evidence="1" id="KW-0067">ATP-binding</keyword>
<protein>
    <recommendedName>
        <fullName evidence="1">Anhydro-N-acetylmuramic acid kinase</fullName>
        <ecNumber evidence="1">2.7.1.170</ecNumber>
    </recommendedName>
    <alternativeName>
        <fullName evidence="1">AnhMurNAc kinase</fullName>
    </alternativeName>
</protein>
<proteinExistence type="inferred from homology"/>
<comment type="catalytic activity">
    <reaction evidence="1">
        <text>1,6-anhydro-N-acetyl-beta-muramate + ATP + H2O = N-acetyl-D-muramate 6-phosphate + ADP + H(+)</text>
        <dbReference type="Rhea" id="RHEA:24952"/>
        <dbReference type="ChEBI" id="CHEBI:15377"/>
        <dbReference type="ChEBI" id="CHEBI:15378"/>
        <dbReference type="ChEBI" id="CHEBI:30616"/>
        <dbReference type="ChEBI" id="CHEBI:58690"/>
        <dbReference type="ChEBI" id="CHEBI:58722"/>
        <dbReference type="ChEBI" id="CHEBI:456216"/>
        <dbReference type="EC" id="2.7.1.170"/>
    </reaction>
</comment>
<keyword evidence="1" id="KW-0119">Carbohydrate metabolism</keyword>
<reference evidence="3 4" key="3">
    <citation type="submission" date="2017-03" db="EMBL/GenBank/DDBJ databases">
        <authorList>
            <person name="Regsiter A."/>
            <person name="William W."/>
        </authorList>
    </citation>
    <scope>NUCLEOTIDE SEQUENCE [LARGE SCALE GENOMIC DNA]</scope>
    <source>
        <strain evidence="3">PRJEB5721</strain>
    </source>
</reference>
<evidence type="ECO:0000313" key="2">
    <source>
        <dbReference type="EMBL" id="CDQ08688.1"/>
    </source>
</evidence>
<dbReference type="EC" id="2.7.1.170" evidence="1"/>
<dbReference type="Pfam" id="PF03702">
    <property type="entry name" value="AnmK"/>
    <property type="match status" value="1"/>
</dbReference>
<dbReference type="InterPro" id="IPR043129">
    <property type="entry name" value="ATPase_NBD"/>
</dbReference>
<dbReference type="AlphaFoldDB" id="A0A060UPE9"/>
<dbReference type="GO" id="GO:0097175">
    <property type="term" value="P:1,6-anhydro-N-acetyl-beta-muramic acid catabolic process"/>
    <property type="evidence" value="ECO:0007669"/>
    <property type="project" value="UniProtKB-UniRule"/>
</dbReference>
<feature type="binding site" evidence="1">
    <location>
        <begin position="9"/>
        <end position="16"/>
    </location>
    <ligand>
        <name>ATP</name>
        <dbReference type="ChEBI" id="CHEBI:30616"/>
    </ligand>
</feature>
<dbReference type="GO" id="GO:0016773">
    <property type="term" value="F:phosphotransferase activity, alcohol group as acceptor"/>
    <property type="evidence" value="ECO:0007669"/>
    <property type="project" value="UniProtKB-UniRule"/>
</dbReference>
<comment type="similarity">
    <text evidence="1">Belongs to the anhydro-N-acetylmuramic acid kinase family.</text>
</comment>
<dbReference type="InterPro" id="IPR005338">
    <property type="entry name" value="Anhydro_N_Ac-Mur_kinase"/>
</dbReference>
<evidence type="ECO:0000313" key="3">
    <source>
        <dbReference type="EMBL" id="SMH66892.1"/>
    </source>
</evidence>
<name>A0A060UPE9_9PROT</name>
<dbReference type="PANTHER" id="PTHR30605:SF0">
    <property type="entry name" value="ANHYDRO-N-ACETYLMURAMIC ACID KINASE"/>
    <property type="match status" value="1"/>
</dbReference>
<sequence length="393" mass="41476">MRGLGLMSGTSADGVDAAVLDFDVAGCAGYQGVFGCSFDPALRAEVLAANRPLSVEAMARLDRGLGACYAQLASAAIAHLGPVDFIALHGQTIRHQPHPAPGFTLQIGAAADIAVATGLTVVHDFRRADVAAGGEGAPLVPPFHQFCFQEKQPRLVLNLGGMANVTWLPGMDDPRPLLAFDCGPGNVLMDAAMHLCSAGRLTCDVDGQMAADGLCDAVWLADRLTHRFFRQPPPKSTGREVFGLPLVTQWWSSWQGTAADFLATLTALTAVSVAQAIRTWTPGAAEMLVFGGGAENPTLMRVLQGALAETRIVHGGQYSGIPSQALEALAFAWLGGQCLLGQRLPWAHVTGAQRPMTLGNILPGDNWPDLLVHLSKRMEITAKERSYGALPTA</sequence>
<dbReference type="GO" id="GO:0005524">
    <property type="term" value="F:ATP binding"/>
    <property type="evidence" value="ECO:0007669"/>
    <property type="project" value="UniProtKB-UniRule"/>
</dbReference>
<dbReference type="EMBL" id="CCCS020000002">
    <property type="protein sequence ID" value="CDQ08688.1"/>
    <property type="molecule type" value="Genomic_DNA"/>
</dbReference>
<reference evidence="2" key="1">
    <citation type="submission" date="2014-03" db="EMBL/GenBank/DDBJ databases">
        <authorList>
            <person name="Genoscope - CEA"/>
        </authorList>
    </citation>
    <scope>NUCLEOTIDE SEQUENCE [LARGE SCALE GENOMIC DNA]</scope>
    <source>
        <strain evidence="2">CF27</strain>
    </source>
</reference>
<evidence type="ECO:0000256" key="1">
    <source>
        <dbReference type="HAMAP-Rule" id="MF_01270"/>
    </source>
</evidence>